<protein>
    <recommendedName>
        <fullName evidence="5">RING-type E3 ubiquitin transferase</fullName>
        <ecNumber evidence="5">2.3.2.27</ecNumber>
    </recommendedName>
</protein>
<keyword evidence="12" id="KW-0862">Zinc</keyword>
<keyword evidence="6" id="KW-0808">Transferase</keyword>
<evidence type="ECO:0000256" key="12">
    <source>
        <dbReference type="ARBA" id="ARBA00022833"/>
    </source>
</evidence>
<dbReference type="PANTHER" id="PTHR22763:SF184">
    <property type="entry name" value="E3 UBIQUITIN-PROTEIN LIGASE SYNOVIOLIN"/>
    <property type="match status" value="1"/>
</dbReference>
<keyword evidence="11" id="KW-0256">Endoplasmic reticulum</keyword>
<dbReference type="InterPro" id="IPR050731">
    <property type="entry name" value="HRD1_E3_ubiq-ligases"/>
</dbReference>
<keyword evidence="14 17" id="KW-0472">Membrane</keyword>
<dbReference type="Pfam" id="PF12678">
    <property type="entry name" value="zf-rbx1"/>
    <property type="match status" value="1"/>
</dbReference>
<evidence type="ECO:0000259" key="18">
    <source>
        <dbReference type="PROSITE" id="PS50089"/>
    </source>
</evidence>
<dbReference type="CDD" id="cd16479">
    <property type="entry name" value="RING-H2_synoviolin"/>
    <property type="match status" value="1"/>
</dbReference>
<evidence type="ECO:0000256" key="10">
    <source>
        <dbReference type="ARBA" id="ARBA00022786"/>
    </source>
</evidence>
<dbReference type="InterPro" id="IPR013083">
    <property type="entry name" value="Znf_RING/FYVE/PHD"/>
</dbReference>
<feature type="compositionally biased region" description="Gly residues" evidence="16">
    <location>
        <begin position="334"/>
        <end position="350"/>
    </location>
</feature>
<dbReference type="InterPro" id="IPR024766">
    <property type="entry name" value="Znf_RING_H2"/>
</dbReference>
<evidence type="ECO:0000256" key="7">
    <source>
        <dbReference type="ARBA" id="ARBA00022692"/>
    </source>
</evidence>
<dbReference type="SUPFAM" id="SSF57850">
    <property type="entry name" value="RING/U-box"/>
    <property type="match status" value="1"/>
</dbReference>
<evidence type="ECO:0000256" key="3">
    <source>
        <dbReference type="ARBA" id="ARBA00004906"/>
    </source>
</evidence>
<dbReference type="InterPro" id="IPR057992">
    <property type="entry name" value="TPR_SYVN1_N"/>
</dbReference>
<keyword evidence="9 15" id="KW-0863">Zinc-finger</keyword>
<dbReference type="PROSITE" id="PS50089">
    <property type="entry name" value="ZF_RING_2"/>
    <property type="match status" value="1"/>
</dbReference>
<dbReference type="GO" id="GO:0061630">
    <property type="term" value="F:ubiquitin protein ligase activity"/>
    <property type="evidence" value="ECO:0007669"/>
    <property type="project" value="UniProtKB-EC"/>
</dbReference>
<dbReference type="GO" id="GO:0043161">
    <property type="term" value="P:proteasome-mediated ubiquitin-dependent protein catabolic process"/>
    <property type="evidence" value="ECO:0007669"/>
    <property type="project" value="TreeGrafter"/>
</dbReference>
<evidence type="ECO:0000256" key="15">
    <source>
        <dbReference type="PROSITE-ProRule" id="PRU00175"/>
    </source>
</evidence>
<dbReference type="OrthoDB" id="7759664at2759"/>
<evidence type="ECO:0000256" key="11">
    <source>
        <dbReference type="ARBA" id="ARBA00022824"/>
    </source>
</evidence>
<dbReference type="AlphaFoldDB" id="A0A2R5GAL9"/>
<dbReference type="EC" id="2.3.2.27" evidence="5"/>
<comment type="catalytic activity">
    <reaction evidence="1">
        <text>S-ubiquitinyl-[E2 ubiquitin-conjugating enzyme]-L-cysteine + [acceptor protein]-L-lysine = [E2 ubiquitin-conjugating enzyme]-L-cysteine + N(6)-ubiquitinyl-[acceptor protein]-L-lysine.</text>
        <dbReference type="EC" id="2.3.2.27"/>
    </reaction>
</comment>
<dbReference type="PANTHER" id="PTHR22763">
    <property type="entry name" value="RING ZINC FINGER PROTEIN"/>
    <property type="match status" value="1"/>
</dbReference>
<proteinExistence type="inferred from homology"/>
<feature type="region of interest" description="Disordered" evidence="16">
    <location>
        <begin position="471"/>
        <end position="639"/>
    </location>
</feature>
<gene>
    <name evidence="19" type="ORF">FCC1311_038682</name>
</gene>
<dbReference type="GO" id="GO:0008270">
    <property type="term" value="F:zinc ion binding"/>
    <property type="evidence" value="ECO:0007669"/>
    <property type="project" value="UniProtKB-KW"/>
</dbReference>
<evidence type="ECO:0000256" key="5">
    <source>
        <dbReference type="ARBA" id="ARBA00012483"/>
    </source>
</evidence>
<feature type="compositionally biased region" description="Polar residues" evidence="16">
    <location>
        <begin position="592"/>
        <end position="613"/>
    </location>
</feature>
<dbReference type="Gene3D" id="3.30.40.10">
    <property type="entry name" value="Zinc/RING finger domain, C3HC4 (zinc finger)"/>
    <property type="match status" value="1"/>
</dbReference>
<feature type="compositionally biased region" description="Pro residues" evidence="16">
    <location>
        <begin position="558"/>
        <end position="569"/>
    </location>
</feature>
<comment type="caution">
    <text evidence="19">The sequence shown here is derived from an EMBL/GenBank/DDBJ whole genome shotgun (WGS) entry which is preliminary data.</text>
</comment>
<keyword evidence="13 17" id="KW-1133">Transmembrane helix</keyword>
<comment type="subcellular location">
    <subcellularLocation>
        <location evidence="2">Endoplasmic reticulum membrane</location>
        <topology evidence="2">Multi-pass membrane protein</topology>
    </subcellularLocation>
</comment>
<comment type="pathway">
    <text evidence="3">Protein modification; protein ubiquitination.</text>
</comment>
<evidence type="ECO:0000256" key="14">
    <source>
        <dbReference type="ARBA" id="ARBA00023136"/>
    </source>
</evidence>
<evidence type="ECO:0000256" key="1">
    <source>
        <dbReference type="ARBA" id="ARBA00000900"/>
    </source>
</evidence>
<accession>A0A2R5GAL9</accession>
<dbReference type="InterPro" id="IPR001841">
    <property type="entry name" value="Znf_RING"/>
</dbReference>
<dbReference type="InterPro" id="IPR058051">
    <property type="entry name" value="Znf_RING_synoviolin"/>
</dbReference>
<evidence type="ECO:0000256" key="6">
    <source>
        <dbReference type="ARBA" id="ARBA00022679"/>
    </source>
</evidence>
<sequence>MRFTEYAIASTLVTAGVVSYAYMTRVQFYPAVIYLVTSKPAIMVLGNMAFVFTIALGQLTNKIFLGRLREVEREIIWENLRYAFTETCLALSTFREEMSLNVVIMFTALLFAKVFHWLCEARVEHLEQAQETSRLAHARTGPSVQVFFGFEYILLAIKVMEVFIKYCLAAIDMHFIQGQWYNKSLYELYLKLFIDMAQLIVNMIFFAIIFTYYGVPLHLMRQLYIAAKNVHDRLSHFWRFRQITANLHDSFQSATEEDLEATDRVCIICREEMVAATGIGAPKKLGSCGHIFHFYCLRNWLERQLKCPTCRTDIPWNQAQRNNIRPAAADNNVGNGGAEARGGGVGGGNADVGRDRNQRPENEADNDRAQPPQAAPVGQAPAEEGNAQGGLPWSGASQSRLRSPPPFGFPMGLGPTGTVTGAPVAGGELPSVAQYLQSQIEILQLQLQVYQAQANAAHATRRAALAAMRAREFHARQQHQHQQKQKNDNEEEGEGGGAEAEAEAEEEGVPYSLGHVSGDHDETAAEDDDAKEAPPLQEEGLPVPAPGFRDEDLASPEAPRPPLTPPPAPSRDAERVIEEDAPPREDPALTPDGTQTADETGSASGERLSTPQQELRLRLAAAAMARSQNSAGGGESKDE</sequence>
<feature type="region of interest" description="Disordered" evidence="16">
    <location>
        <begin position="325"/>
        <end position="412"/>
    </location>
</feature>
<name>A0A2R5GAL9_9STRA</name>
<keyword evidence="7 17" id="KW-0812">Transmembrane</keyword>
<evidence type="ECO:0000256" key="13">
    <source>
        <dbReference type="ARBA" id="ARBA00022989"/>
    </source>
</evidence>
<feature type="compositionally biased region" description="Basic and acidic residues" evidence="16">
    <location>
        <begin position="352"/>
        <end position="368"/>
    </location>
</feature>
<dbReference type="InParanoid" id="A0A2R5GAL9"/>
<evidence type="ECO:0000256" key="17">
    <source>
        <dbReference type="SAM" id="Phobius"/>
    </source>
</evidence>
<evidence type="ECO:0000256" key="9">
    <source>
        <dbReference type="ARBA" id="ARBA00022771"/>
    </source>
</evidence>
<evidence type="ECO:0000256" key="16">
    <source>
        <dbReference type="SAM" id="MobiDB-lite"/>
    </source>
</evidence>
<feature type="domain" description="RING-type" evidence="18">
    <location>
        <begin position="266"/>
        <end position="311"/>
    </location>
</feature>
<dbReference type="Proteomes" id="UP000241890">
    <property type="component" value="Unassembled WGS sequence"/>
</dbReference>
<dbReference type="GO" id="GO:0005789">
    <property type="term" value="C:endoplasmic reticulum membrane"/>
    <property type="evidence" value="ECO:0007669"/>
    <property type="project" value="UniProtKB-SubCell"/>
</dbReference>
<organism evidence="19 20">
    <name type="scientific">Hondaea fermentalgiana</name>
    <dbReference type="NCBI Taxonomy" id="2315210"/>
    <lineage>
        <taxon>Eukaryota</taxon>
        <taxon>Sar</taxon>
        <taxon>Stramenopiles</taxon>
        <taxon>Bigyra</taxon>
        <taxon>Labyrinthulomycetes</taxon>
        <taxon>Thraustochytrida</taxon>
        <taxon>Thraustochytriidae</taxon>
        <taxon>Hondaea</taxon>
    </lineage>
</organism>
<evidence type="ECO:0000256" key="4">
    <source>
        <dbReference type="ARBA" id="ARBA00010089"/>
    </source>
</evidence>
<evidence type="ECO:0000256" key="2">
    <source>
        <dbReference type="ARBA" id="ARBA00004477"/>
    </source>
</evidence>
<evidence type="ECO:0000256" key="8">
    <source>
        <dbReference type="ARBA" id="ARBA00022723"/>
    </source>
</evidence>
<keyword evidence="8" id="KW-0479">Metal-binding</keyword>
<feature type="transmembrane region" description="Helical" evidence="17">
    <location>
        <begin position="152"/>
        <end position="171"/>
    </location>
</feature>
<feature type="transmembrane region" description="Helical" evidence="17">
    <location>
        <begin position="31"/>
        <end position="59"/>
    </location>
</feature>
<feature type="compositionally biased region" description="Basic and acidic residues" evidence="16">
    <location>
        <begin position="571"/>
        <end position="587"/>
    </location>
</feature>
<comment type="similarity">
    <text evidence="4">Belongs to the HRD1 family.</text>
</comment>
<feature type="transmembrane region" description="Helical" evidence="17">
    <location>
        <begin position="192"/>
        <end position="215"/>
    </location>
</feature>
<keyword evidence="10" id="KW-0833">Ubl conjugation pathway</keyword>
<dbReference type="GO" id="GO:0036503">
    <property type="term" value="P:ERAD pathway"/>
    <property type="evidence" value="ECO:0007669"/>
    <property type="project" value="TreeGrafter"/>
</dbReference>
<keyword evidence="20" id="KW-1185">Reference proteome</keyword>
<feature type="compositionally biased region" description="Acidic residues" evidence="16">
    <location>
        <begin position="489"/>
        <end position="508"/>
    </location>
</feature>
<dbReference type="EMBL" id="BEYU01000034">
    <property type="protein sequence ID" value="GBG27645.1"/>
    <property type="molecule type" value="Genomic_DNA"/>
</dbReference>
<dbReference type="Pfam" id="PF25563">
    <property type="entry name" value="TPR_SYVN1_N"/>
    <property type="match status" value="2"/>
</dbReference>
<feature type="transmembrane region" description="Helical" evidence="17">
    <location>
        <begin position="100"/>
        <end position="118"/>
    </location>
</feature>
<evidence type="ECO:0000313" key="20">
    <source>
        <dbReference type="Proteomes" id="UP000241890"/>
    </source>
</evidence>
<dbReference type="SMART" id="SM00184">
    <property type="entry name" value="RING"/>
    <property type="match status" value="1"/>
</dbReference>
<reference evidence="19 20" key="1">
    <citation type="submission" date="2017-12" db="EMBL/GenBank/DDBJ databases">
        <title>Sequencing, de novo assembly and annotation of complete genome of a new Thraustochytrid species, strain FCC1311.</title>
        <authorList>
            <person name="Sedici K."/>
            <person name="Godart F."/>
            <person name="Aiese Cigliano R."/>
            <person name="Sanseverino W."/>
            <person name="Barakat M."/>
            <person name="Ortet P."/>
            <person name="Marechal E."/>
            <person name="Cagnac O."/>
            <person name="Amato A."/>
        </authorList>
    </citation>
    <scope>NUCLEOTIDE SEQUENCE [LARGE SCALE GENOMIC DNA]</scope>
</reference>
<feature type="compositionally biased region" description="Low complexity" evidence="16">
    <location>
        <begin position="369"/>
        <end position="382"/>
    </location>
</feature>
<evidence type="ECO:0000313" key="19">
    <source>
        <dbReference type="EMBL" id="GBG27645.1"/>
    </source>
</evidence>